<dbReference type="Pfam" id="PF01184">
    <property type="entry name" value="Gpr1_Fun34_YaaH"/>
    <property type="match status" value="1"/>
</dbReference>
<name>A0A316VGG8_9BASI</name>
<dbReference type="Proteomes" id="UP000245771">
    <property type="component" value="Unassembled WGS sequence"/>
</dbReference>
<organism evidence="7 8">
    <name type="scientific">Meira miltonrushii</name>
    <dbReference type="NCBI Taxonomy" id="1280837"/>
    <lineage>
        <taxon>Eukaryota</taxon>
        <taxon>Fungi</taxon>
        <taxon>Dikarya</taxon>
        <taxon>Basidiomycota</taxon>
        <taxon>Ustilaginomycotina</taxon>
        <taxon>Exobasidiomycetes</taxon>
        <taxon>Exobasidiales</taxon>
        <taxon>Brachybasidiaceae</taxon>
        <taxon>Meira</taxon>
    </lineage>
</organism>
<feature type="transmembrane region" description="Helical" evidence="6">
    <location>
        <begin position="112"/>
        <end position="133"/>
    </location>
</feature>
<evidence type="ECO:0000256" key="1">
    <source>
        <dbReference type="ARBA" id="ARBA00004141"/>
    </source>
</evidence>
<dbReference type="InterPro" id="IPR000791">
    <property type="entry name" value="Gpr1/Fun34/SatP-like"/>
</dbReference>
<dbReference type="EMBL" id="KZ819603">
    <property type="protein sequence ID" value="PWN34585.1"/>
    <property type="molecule type" value="Genomic_DNA"/>
</dbReference>
<accession>A0A316VGG8</accession>
<dbReference type="GeneID" id="37023452"/>
<feature type="transmembrane region" description="Helical" evidence="6">
    <location>
        <begin position="81"/>
        <end position="100"/>
    </location>
</feature>
<proteinExistence type="inferred from homology"/>
<evidence type="ECO:0000313" key="7">
    <source>
        <dbReference type="EMBL" id="PWN34585.1"/>
    </source>
</evidence>
<dbReference type="OrthoDB" id="3648309at2759"/>
<feature type="transmembrane region" description="Helical" evidence="6">
    <location>
        <begin position="209"/>
        <end position="233"/>
    </location>
</feature>
<keyword evidence="5 6" id="KW-0472">Membrane</keyword>
<evidence type="ECO:0000256" key="2">
    <source>
        <dbReference type="ARBA" id="ARBA00005587"/>
    </source>
</evidence>
<evidence type="ECO:0000256" key="5">
    <source>
        <dbReference type="ARBA" id="ARBA00023136"/>
    </source>
</evidence>
<protein>
    <submittedName>
        <fullName evidence="7">Uncharacterized protein</fullName>
    </submittedName>
</protein>
<sequence length="253" mass="26914">MPSSSTTLPMNISEERFLKLERQVTANGHALSTLQPSFPSGGSHMVHRKLALPIPLASYAIGATTWLLGLLVLHVRNITEINFWIVTGIPMGSILTILCGMGEFFTGNTFGCALFSAVGGIIFGLSMPFLPWSGIQTAFAQTVGGNQEETLKLVNASGGIYLEVIFVPLLMLLIAAQKTALVFVWNLTMIIIVVITLGISNMTGSESCLVVSGIFLLLTTAGLFYGGTSILLAEVGHPLAKFVPLGSLNSKEN</sequence>
<dbReference type="GO" id="GO:0005886">
    <property type="term" value="C:plasma membrane"/>
    <property type="evidence" value="ECO:0007669"/>
    <property type="project" value="TreeGrafter"/>
</dbReference>
<dbReference type="AlphaFoldDB" id="A0A316VGG8"/>
<comment type="similarity">
    <text evidence="2">Belongs to the acetate uptake transporter (AceTr) (TC 2.A.96) family.</text>
</comment>
<keyword evidence="4 6" id="KW-1133">Transmembrane helix</keyword>
<feature type="transmembrane region" description="Helical" evidence="6">
    <location>
        <begin position="50"/>
        <end position="75"/>
    </location>
</feature>
<dbReference type="GO" id="GO:0015123">
    <property type="term" value="F:acetate transmembrane transporter activity"/>
    <property type="evidence" value="ECO:0007669"/>
    <property type="project" value="TreeGrafter"/>
</dbReference>
<dbReference type="PANTHER" id="PTHR31123">
    <property type="entry name" value="ACCUMULATION OF DYADS PROTEIN 2-RELATED"/>
    <property type="match status" value="1"/>
</dbReference>
<feature type="transmembrane region" description="Helical" evidence="6">
    <location>
        <begin position="182"/>
        <end position="203"/>
    </location>
</feature>
<gene>
    <name evidence="7" type="ORF">FA14DRAFT_188666</name>
</gene>
<evidence type="ECO:0000256" key="6">
    <source>
        <dbReference type="SAM" id="Phobius"/>
    </source>
</evidence>
<keyword evidence="3 6" id="KW-0812">Transmembrane</keyword>
<keyword evidence="8" id="KW-1185">Reference proteome</keyword>
<dbReference type="STRING" id="1280837.A0A316VGG8"/>
<feature type="transmembrane region" description="Helical" evidence="6">
    <location>
        <begin position="153"/>
        <end position="175"/>
    </location>
</feature>
<dbReference type="InterPro" id="IPR051633">
    <property type="entry name" value="AceTr"/>
</dbReference>
<dbReference type="InParanoid" id="A0A316VGG8"/>
<comment type="subcellular location">
    <subcellularLocation>
        <location evidence="1">Membrane</location>
        <topology evidence="1">Multi-pass membrane protein</topology>
    </subcellularLocation>
</comment>
<evidence type="ECO:0000256" key="4">
    <source>
        <dbReference type="ARBA" id="ARBA00022989"/>
    </source>
</evidence>
<evidence type="ECO:0000313" key="8">
    <source>
        <dbReference type="Proteomes" id="UP000245771"/>
    </source>
</evidence>
<reference evidence="7 8" key="1">
    <citation type="journal article" date="2018" name="Mol. Biol. Evol.">
        <title>Broad Genomic Sampling Reveals a Smut Pathogenic Ancestry of the Fungal Clade Ustilaginomycotina.</title>
        <authorList>
            <person name="Kijpornyongpan T."/>
            <person name="Mondo S.J."/>
            <person name="Barry K."/>
            <person name="Sandor L."/>
            <person name="Lee J."/>
            <person name="Lipzen A."/>
            <person name="Pangilinan J."/>
            <person name="LaButti K."/>
            <person name="Hainaut M."/>
            <person name="Henrissat B."/>
            <person name="Grigoriev I.V."/>
            <person name="Spatafora J.W."/>
            <person name="Aime M.C."/>
        </authorList>
    </citation>
    <scope>NUCLEOTIDE SEQUENCE [LARGE SCALE GENOMIC DNA]</scope>
    <source>
        <strain evidence="7 8">MCA 3882</strain>
    </source>
</reference>
<dbReference type="RefSeq" id="XP_025354887.1">
    <property type="nucleotide sequence ID" value="XM_025501671.1"/>
</dbReference>
<dbReference type="PANTHER" id="PTHR31123:SF1">
    <property type="entry name" value="ACCUMULATION OF DYADS PROTEIN 2-RELATED"/>
    <property type="match status" value="1"/>
</dbReference>
<evidence type="ECO:0000256" key="3">
    <source>
        <dbReference type="ARBA" id="ARBA00022692"/>
    </source>
</evidence>